<comment type="cofactor">
    <cofactor evidence="1">
        <name>pantetheine 4'-phosphate</name>
        <dbReference type="ChEBI" id="CHEBI:47942"/>
    </cofactor>
</comment>
<dbReference type="InterPro" id="IPR000873">
    <property type="entry name" value="AMP-dep_synth/lig_dom"/>
</dbReference>
<dbReference type="FunFam" id="3.30.300.30:FF:000010">
    <property type="entry name" value="Enterobactin synthetase component F"/>
    <property type="match status" value="2"/>
</dbReference>
<dbReference type="Proteomes" id="UP000195331">
    <property type="component" value="Chromosome"/>
</dbReference>
<dbReference type="InterPro" id="IPR010060">
    <property type="entry name" value="NRPS_synth"/>
</dbReference>
<dbReference type="KEGG" id="mdx:BTO20_15065"/>
<evidence type="ECO:0000313" key="9">
    <source>
        <dbReference type="EMBL" id="ART69735.1"/>
    </source>
</evidence>
<sequence>MTGGPSLRLLSIDLLDDDERDVLDEWANRAELHRPAVAAPSIPALFAAQVTRDPDAVALVCREQSWTYRELDEAADRLASAVVAHGGGPGERVALLLPRSGEAIVAILGVLKCGAAYLPMDPAHPDARLEFVISDAAPVAVLTTADLRRRLHGIDVTIIDVADPAVNQPPSGGLPTPVPGDIAYLTYTSGTTGVPKAVAVTHENVTQLLEQLHPALPADAGQVWSQWHSLVFDVSVWEIWGALLHGGRLVVVPESVAGSPHDLNALLVDEKVTVLCQTPSAAGMLSPEGLDGTALVVAGEACPVDLVKRWARGRVMVNAYGPTETTIYATMSAPLSPDSDSAPIGRPVPHGAAFVLDEFLRPTSEGVVGELYVAGAGVAVGYARRPALTASRFVACPFGSPGQRMYRTGDLVRWDTDGRLHYLGRSDEQVKIRGYRIELGEIQAALAASDGVEQAVVIAREDRPGDKRLVGYITGTADPAALRTALAKLLPAYMVPAAVVALESLPLTVNGKLDKRALPAPEYRSVDRYRAPVTETESILADIYAQVLGVNRVGVDDSFFAMGGDSILSMQVVARARARGVLVRPRDVFVEQTVARLASVAAAVGGDRENSSDDGIGRVLPTPIMRWLHTVDGPVEQMNQTVVLRAPAVVTEADAAQLLQALLDRHATLRLRVDMSDWSMTVPEKGTVDARSCLHTIDTLSDEALREAVSRLDPAAGRMLSALWVADTRQLALVIHHLAIDGVSWRILLEDLNLTWVHHRNGQSAQLPTGGTSFARWSAVLDQYARCSEVVAQADAWQHILTTPPALPAVQPEQDTYARAGRLSVSLDAETTRQLLGDVPAAFRAGVGDVLLIGFGLAVAEFLGTGGIPVGIDIEGHGRDEALGDDIDLSSTVGWFTAKYPVSLTVGELPWEHVKSGDATLGAAIKAAKEQLRSQPDGLTYGLLRYLNPEVALSGPEPTIGFNYLGRLGAGASELSDELWRIDHDALSLVSAAAEVPMPLMHTLELNAGIVDTGTRSGLRLQANWTWAPSSLSQAQVHRLSLLWFEALSGICTHVRSGGGGLTPSDIAPTQLSQSQIDELAQQYHIADILPLTPVQEGLLFHSAIAPTRGADGDIYAVQLEVTVTGILDQDRLRDALHTVISRHPNLAARFCTQFGAPVQIIPADPVLAWRYMDLRGDDVNPDQEVEQLCVAERAAVCDLATRPTFRAALIRTAGNQHRFAMTFHHIVIDGWSLPILLREIFAGYFEQRLPDVWAYRNFVEWLAGRDRDDARAAWRRTFDGFATPTLIAAQARSGPRRVQTYRLSAEITKAVGELARSCRTTVNTVLHAAWAQVLMVLTGQRDVAFGTAVSGRPAELAGSEHIVGLLINTVPVRARAAAGCTVADLLHQLQNAHNDTVEHEHLSLNDIHHVTGHDHLFDTLFLYENYPLDADAFSGAHELTITEFNNREYNHYPLSVIALPGHELSLRAEFDSEAFDAAAIDTLVKRFQRVLATMTAEPDRPLSSIDVLDPAEHQRLNGWAHRAILTEPGRAPASIPQRFAEQVARTPDAVALTFEDTSMSYRELDAAANRLANLLTGYGAAPGESVALMVSRSARAIMAILAVLKTGAAYLPIDPAVPTARLEFMLGDTAPMAVITTADLRSRFDGVDVLIVDIDDLARTATDIRPDTAPPAPGPDDVAYTIYTSGTTGVPKGVAITHRNVTRLFDSLDAGFEPASGQVWTQCHSYGFDYSVWEMWGALLHGGRLVVVSESVAGSPHDLHELLIAEKVTVLSQTPAAVAALDPQGLESVTLMVAGEACPAEVVDRWAPGRVMVNGYGPTETTVYATISAPLTKAPEAGSNIVPIGLPVPGAALFVLDGWLRPVPAGVVGELYVAGRGVGVGYIRRPSLTGSRFVACPFGAPGARMYRTGDLVRWGADGQLQYLGRSDEQVKIRGYRIELGEIQAALAALAGVEQAVVIAREDRPGDKRLVGYLTESTAGTVDPAQLRSQLADRLPPYMIPTALVVLETLPLTVNGKLDKRALPVPEYQGADRYRAPVTKAEKVIADIYRQVLGVQRVGADDSFFDLGGDSISAMRVIAAVNTALDADLAVHTLFDTPTVSTLSLQVDHRSGVIPETDSASFASVHGRDACEVRAGDLTLDKFIDTTTLRTAPTLPRPHRKPRTVLLTGATGFLGRYLVLEWLKRLRRIDDTLICLVRATSDDEARRRLEATFDTDPTMRRHFNELSAGRLQVVAGDKSSANLRLAEHVWRRLAETVDVIVDSAGFVNGVLPYSEFFGPNVVGTAELIRFALTSRLKPFAFVSTADVRHQIEPSTFTEDADIRVISPTRVLDGGFANGYGTSKWAAEVLLREAHDLCGLPVAVFRCDMILADTTYAGQLNVTDNVTRMVLSIVATGLAPESFYQLDADGNRRRAHYDALPVGFVAEAITTLGWQVARSISSDFMTYHVMNPHDDGIGLDEYVDWLNDAGYPITRIGDFGEWLQRFAAALQALPEHQRQHSVLQILRSRFAKDLRAPEPTRGAYGPTDRFRSAVTRANIGPGNDIPHISAPIIVKYVTDLQRLGLLQPID</sequence>
<dbReference type="InterPro" id="IPR025110">
    <property type="entry name" value="AMP-bd_C"/>
</dbReference>
<dbReference type="Gene3D" id="3.40.50.12780">
    <property type="entry name" value="N-terminal domain of ligase-like"/>
    <property type="match status" value="2"/>
</dbReference>
<dbReference type="Gene3D" id="3.40.50.720">
    <property type="entry name" value="NAD(P)-binding Rossmann-like Domain"/>
    <property type="match status" value="1"/>
</dbReference>
<dbReference type="PANTHER" id="PTHR45527">
    <property type="entry name" value="NONRIBOSOMAL PEPTIDE SYNTHETASE"/>
    <property type="match status" value="1"/>
</dbReference>
<dbReference type="GO" id="GO:0044550">
    <property type="term" value="P:secondary metabolite biosynthetic process"/>
    <property type="evidence" value="ECO:0007669"/>
    <property type="project" value="UniProtKB-ARBA"/>
</dbReference>
<dbReference type="Gene3D" id="3.30.300.30">
    <property type="match status" value="2"/>
</dbReference>
<dbReference type="CDD" id="cd05235">
    <property type="entry name" value="SDR_e1"/>
    <property type="match status" value="1"/>
</dbReference>
<name>A0A1Y0C3R9_9MYCO</name>
<dbReference type="InterPro" id="IPR036736">
    <property type="entry name" value="ACP-like_sf"/>
</dbReference>
<evidence type="ECO:0000256" key="4">
    <source>
        <dbReference type="ARBA" id="ARBA00022553"/>
    </source>
</evidence>
<keyword evidence="6" id="KW-0677">Repeat</keyword>
<dbReference type="GO" id="GO:0008610">
    <property type="term" value="P:lipid biosynthetic process"/>
    <property type="evidence" value="ECO:0007669"/>
    <property type="project" value="UniProtKB-ARBA"/>
</dbReference>
<dbReference type="Gene3D" id="1.10.1200.10">
    <property type="entry name" value="ACP-like"/>
    <property type="match status" value="2"/>
</dbReference>
<dbReference type="EMBL" id="CP020809">
    <property type="protein sequence ID" value="ART69735.1"/>
    <property type="molecule type" value="Genomic_DNA"/>
</dbReference>
<dbReference type="PROSITE" id="PS00012">
    <property type="entry name" value="PHOSPHOPANTETHEINE"/>
    <property type="match status" value="2"/>
</dbReference>
<dbReference type="InterPro" id="IPR045851">
    <property type="entry name" value="AMP-bd_C_sf"/>
</dbReference>
<dbReference type="Gene3D" id="3.30.559.10">
    <property type="entry name" value="Chloramphenicol acetyltransferase-like domain"/>
    <property type="match status" value="2"/>
</dbReference>
<dbReference type="GO" id="GO:0043041">
    <property type="term" value="P:amino acid activation for nonribosomal peptide biosynthetic process"/>
    <property type="evidence" value="ECO:0007669"/>
    <property type="project" value="TreeGrafter"/>
</dbReference>
<dbReference type="GO" id="GO:0017000">
    <property type="term" value="P:antibiotic biosynthetic process"/>
    <property type="evidence" value="ECO:0007669"/>
    <property type="project" value="UniProtKB-KW"/>
</dbReference>
<evidence type="ECO:0000256" key="6">
    <source>
        <dbReference type="ARBA" id="ARBA00022737"/>
    </source>
</evidence>
<dbReference type="InterPro" id="IPR042099">
    <property type="entry name" value="ANL_N_sf"/>
</dbReference>
<organism evidence="9 10">
    <name type="scientific">Mycobacterium dioxanotrophicus</name>
    <dbReference type="NCBI Taxonomy" id="482462"/>
    <lineage>
        <taxon>Bacteria</taxon>
        <taxon>Bacillati</taxon>
        <taxon>Actinomycetota</taxon>
        <taxon>Actinomycetes</taxon>
        <taxon>Mycobacteriales</taxon>
        <taxon>Mycobacteriaceae</taxon>
        <taxon>Mycobacterium</taxon>
    </lineage>
</organism>
<dbReference type="GO" id="GO:0016874">
    <property type="term" value="F:ligase activity"/>
    <property type="evidence" value="ECO:0007669"/>
    <property type="project" value="UniProtKB-KW"/>
</dbReference>
<dbReference type="Pfam" id="PF13193">
    <property type="entry name" value="AMP-binding_C"/>
    <property type="match status" value="2"/>
</dbReference>
<keyword evidence="3" id="KW-0596">Phosphopantetheine</keyword>
<dbReference type="InterPro" id="IPR010080">
    <property type="entry name" value="Thioester_reductase-like_dom"/>
</dbReference>
<feature type="domain" description="Carrier" evidence="8">
    <location>
        <begin position="531"/>
        <end position="605"/>
    </location>
</feature>
<keyword evidence="5" id="KW-0436">Ligase</keyword>
<dbReference type="SUPFAM" id="SSF51735">
    <property type="entry name" value="NAD(P)-binding Rossmann-fold domains"/>
    <property type="match status" value="1"/>
</dbReference>
<dbReference type="NCBIfam" id="TIGR01733">
    <property type="entry name" value="AA-adenyl-dom"/>
    <property type="match status" value="2"/>
</dbReference>
<dbReference type="NCBIfam" id="TIGR01746">
    <property type="entry name" value="Thioester-redct"/>
    <property type="match status" value="1"/>
</dbReference>
<reference evidence="9 10" key="1">
    <citation type="submission" date="2017-04" db="EMBL/GenBank/DDBJ databases">
        <title>Whole Genome Sequence of 1,4-Dioxane Degrading Bacterium Mycobacterium dioxanotrophicus PH-06.</title>
        <authorList>
            <person name="He Y."/>
        </authorList>
    </citation>
    <scope>NUCLEOTIDE SEQUENCE [LARGE SCALE GENOMIC DNA]</scope>
    <source>
        <strain evidence="9 10">PH-06</strain>
    </source>
</reference>
<dbReference type="InterPro" id="IPR010071">
    <property type="entry name" value="AA_adenyl_dom"/>
</dbReference>
<dbReference type="FunFam" id="3.40.50.980:FF:000001">
    <property type="entry name" value="Non-ribosomal peptide synthetase"/>
    <property type="match status" value="2"/>
</dbReference>
<dbReference type="InterPro" id="IPR020845">
    <property type="entry name" value="AMP-binding_CS"/>
</dbReference>
<dbReference type="InterPro" id="IPR036291">
    <property type="entry name" value="NAD(P)-bd_dom_sf"/>
</dbReference>
<dbReference type="PROSITE" id="PS50075">
    <property type="entry name" value="CARRIER"/>
    <property type="match status" value="2"/>
</dbReference>
<dbReference type="InterPro" id="IPR001242">
    <property type="entry name" value="Condensation_dom"/>
</dbReference>
<protein>
    <submittedName>
        <fullName evidence="9">Non-ribosomal peptide synthetase</fullName>
    </submittedName>
</protein>
<dbReference type="PANTHER" id="PTHR45527:SF1">
    <property type="entry name" value="FATTY ACID SYNTHASE"/>
    <property type="match status" value="1"/>
</dbReference>
<dbReference type="NCBIfam" id="TIGR01720">
    <property type="entry name" value="NRPS-para261"/>
    <property type="match status" value="1"/>
</dbReference>
<evidence type="ECO:0000256" key="2">
    <source>
        <dbReference type="ARBA" id="ARBA00006432"/>
    </source>
</evidence>
<comment type="similarity">
    <text evidence="2">Belongs to the ATP-dependent AMP-binding enzyme family.</text>
</comment>
<evidence type="ECO:0000256" key="5">
    <source>
        <dbReference type="ARBA" id="ARBA00022598"/>
    </source>
</evidence>
<keyword evidence="7" id="KW-0045">Antibiotic biosynthesis</keyword>
<dbReference type="SMART" id="SM00823">
    <property type="entry name" value="PKS_PP"/>
    <property type="match status" value="2"/>
</dbReference>
<dbReference type="FunFam" id="3.40.50.12780:FF:000012">
    <property type="entry name" value="Non-ribosomal peptide synthetase"/>
    <property type="match status" value="2"/>
</dbReference>
<dbReference type="UniPathway" id="UPA00011"/>
<dbReference type="Pfam" id="PF07993">
    <property type="entry name" value="NAD_binding_4"/>
    <property type="match status" value="1"/>
</dbReference>
<dbReference type="InterPro" id="IPR020806">
    <property type="entry name" value="PKS_PP-bd"/>
</dbReference>
<dbReference type="OrthoDB" id="4501954at2"/>
<dbReference type="GO" id="GO:0031177">
    <property type="term" value="F:phosphopantetheine binding"/>
    <property type="evidence" value="ECO:0007669"/>
    <property type="project" value="InterPro"/>
</dbReference>
<dbReference type="SUPFAM" id="SSF52777">
    <property type="entry name" value="CoA-dependent acyltransferases"/>
    <property type="match status" value="4"/>
</dbReference>
<dbReference type="NCBIfam" id="NF003417">
    <property type="entry name" value="PRK04813.1"/>
    <property type="match status" value="2"/>
</dbReference>
<dbReference type="Pfam" id="PF00668">
    <property type="entry name" value="Condensation"/>
    <property type="match status" value="2"/>
</dbReference>
<gene>
    <name evidence="9" type="ORF">BTO20_15065</name>
</gene>
<dbReference type="Pfam" id="PF00501">
    <property type="entry name" value="AMP-binding"/>
    <property type="match status" value="2"/>
</dbReference>
<evidence type="ECO:0000259" key="8">
    <source>
        <dbReference type="PROSITE" id="PS50075"/>
    </source>
</evidence>
<evidence type="ECO:0000256" key="1">
    <source>
        <dbReference type="ARBA" id="ARBA00001957"/>
    </source>
</evidence>
<dbReference type="InterPro" id="IPR023213">
    <property type="entry name" value="CAT-like_dom_sf"/>
</dbReference>
<keyword evidence="4" id="KW-0597">Phosphoprotein</keyword>
<dbReference type="SUPFAM" id="SSF56801">
    <property type="entry name" value="Acetyl-CoA synthetase-like"/>
    <property type="match status" value="2"/>
</dbReference>
<dbReference type="InterPro" id="IPR013120">
    <property type="entry name" value="FAR_NAD-bd"/>
</dbReference>
<dbReference type="FunFam" id="2.30.38.10:FF:000001">
    <property type="entry name" value="Non-ribosomal peptide synthetase PvdI"/>
    <property type="match status" value="2"/>
</dbReference>
<dbReference type="InterPro" id="IPR006162">
    <property type="entry name" value="Ppantetheine_attach_site"/>
</dbReference>
<evidence type="ECO:0000256" key="7">
    <source>
        <dbReference type="ARBA" id="ARBA00023194"/>
    </source>
</evidence>
<dbReference type="Pfam" id="PF00550">
    <property type="entry name" value="PP-binding"/>
    <property type="match status" value="2"/>
</dbReference>
<dbReference type="PROSITE" id="PS00455">
    <property type="entry name" value="AMP_BINDING"/>
    <property type="match status" value="1"/>
</dbReference>
<evidence type="ECO:0000256" key="3">
    <source>
        <dbReference type="ARBA" id="ARBA00022450"/>
    </source>
</evidence>
<dbReference type="SUPFAM" id="SSF47336">
    <property type="entry name" value="ACP-like"/>
    <property type="match status" value="2"/>
</dbReference>
<accession>A0A1Y0C3R9</accession>
<feature type="domain" description="Carrier" evidence="8">
    <location>
        <begin position="2036"/>
        <end position="2111"/>
    </location>
</feature>
<dbReference type="CDD" id="cd19543">
    <property type="entry name" value="DCL_NRPS"/>
    <property type="match status" value="1"/>
</dbReference>
<proteinExistence type="inferred from homology"/>
<dbReference type="Gene3D" id="3.30.559.30">
    <property type="entry name" value="Nonribosomal peptide synthetase, condensation domain"/>
    <property type="match status" value="2"/>
</dbReference>
<evidence type="ECO:0000313" key="10">
    <source>
        <dbReference type="Proteomes" id="UP000195331"/>
    </source>
</evidence>
<keyword evidence="10" id="KW-1185">Reference proteome</keyword>
<dbReference type="FunFam" id="1.10.1200.10:FF:000005">
    <property type="entry name" value="Nonribosomal peptide synthetase 1"/>
    <property type="match status" value="2"/>
</dbReference>
<dbReference type="RefSeq" id="WP_087077119.1">
    <property type="nucleotide sequence ID" value="NZ_CP020809.1"/>
</dbReference>
<dbReference type="GO" id="GO:0005737">
    <property type="term" value="C:cytoplasm"/>
    <property type="evidence" value="ECO:0007669"/>
    <property type="project" value="TreeGrafter"/>
</dbReference>
<dbReference type="InterPro" id="IPR009081">
    <property type="entry name" value="PP-bd_ACP"/>
</dbReference>